<keyword evidence="7" id="KW-0805">Transcription regulation</keyword>
<evidence type="ECO:0000259" key="13">
    <source>
        <dbReference type="PROSITE" id="PS50157"/>
    </source>
</evidence>
<keyword evidence="10" id="KW-0539">Nucleus</keyword>
<evidence type="ECO:0000313" key="14">
    <source>
        <dbReference type="EMBL" id="KAJ8259289.1"/>
    </source>
</evidence>
<feature type="domain" description="C2H2-type" evidence="13">
    <location>
        <begin position="381"/>
        <end position="408"/>
    </location>
</feature>
<dbReference type="Gene3D" id="3.30.160.60">
    <property type="entry name" value="Classic Zinc Finger"/>
    <property type="match status" value="8"/>
</dbReference>
<dbReference type="FunFam" id="3.30.160.60:FF:002005">
    <property type="entry name" value="Zinc finger protein 200"/>
    <property type="match status" value="2"/>
</dbReference>
<keyword evidence="4" id="KW-0677">Repeat</keyword>
<keyword evidence="3" id="KW-0479">Metal-binding</keyword>
<evidence type="ECO:0000256" key="2">
    <source>
        <dbReference type="ARBA" id="ARBA00006991"/>
    </source>
</evidence>
<evidence type="ECO:0000256" key="11">
    <source>
        <dbReference type="PROSITE-ProRule" id="PRU00042"/>
    </source>
</evidence>
<dbReference type="FunFam" id="3.30.160.60:FF:002282">
    <property type="entry name" value="Wu:fb97d07 protein"/>
    <property type="match status" value="1"/>
</dbReference>
<feature type="compositionally biased region" description="Polar residues" evidence="12">
    <location>
        <begin position="223"/>
        <end position="240"/>
    </location>
</feature>
<feature type="domain" description="C2H2-type" evidence="13">
    <location>
        <begin position="353"/>
        <end position="380"/>
    </location>
</feature>
<dbReference type="Pfam" id="PF00096">
    <property type="entry name" value="zf-C2H2"/>
    <property type="match status" value="7"/>
</dbReference>
<feature type="domain" description="C2H2-type" evidence="13">
    <location>
        <begin position="437"/>
        <end position="464"/>
    </location>
</feature>
<dbReference type="PANTHER" id="PTHR14196">
    <property type="entry name" value="ODD-SKIPPED - RELATED"/>
    <property type="match status" value="1"/>
</dbReference>
<dbReference type="FunFam" id="3.30.160.60:FF:001158">
    <property type="entry name" value="zinc finger protein 22"/>
    <property type="match status" value="1"/>
</dbReference>
<feature type="domain" description="C2H2-type" evidence="13">
    <location>
        <begin position="325"/>
        <end position="352"/>
    </location>
</feature>
<dbReference type="AlphaFoldDB" id="A0A9Q1HTA7"/>
<accession>A0A9Q1HTA7</accession>
<comment type="similarity">
    <text evidence="2">Belongs to the krueppel C2H2-type zinc-finger protein family.</text>
</comment>
<protein>
    <recommendedName>
        <fullName evidence="13">C2H2-type domain-containing protein</fullName>
    </recommendedName>
</protein>
<keyword evidence="8" id="KW-0238">DNA-binding</keyword>
<dbReference type="InterPro" id="IPR050717">
    <property type="entry name" value="C2H2-ZF_Transcription_Reg"/>
</dbReference>
<name>A0A9Q1HTA7_CONCO</name>
<organism evidence="14 15">
    <name type="scientific">Conger conger</name>
    <name type="common">Conger eel</name>
    <name type="synonym">Muraena conger</name>
    <dbReference type="NCBI Taxonomy" id="82655"/>
    <lineage>
        <taxon>Eukaryota</taxon>
        <taxon>Metazoa</taxon>
        <taxon>Chordata</taxon>
        <taxon>Craniata</taxon>
        <taxon>Vertebrata</taxon>
        <taxon>Euteleostomi</taxon>
        <taxon>Actinopterygii</taxon>
        <taxon>Neopterygii</taxon>
        <taxon>Teleostei</taxon>
        <taxon>Anguilliformes</taxon>
        <taxon>Congridae</taxon>
        <taxon>Conger</taxon>
    </lineage>
</organism>
<feature type="region of interest" description="Disordered" evidence="12">
    <location>
        <begin position="162"/>
        <end position="182"/>
    </location>
</feature>
<dbReference type="SUPFAM" id="SSF57667">
    <property type="entry name" value="beta-beta-alpha zinc fingers"/>
    <property type="match status" value="5"/>
</dbReference>
<keyword evidence="15" id="KW-1185">Reference proteome</keyword>
<keyword evidence="6" id="KW-0862">Zinc</keyword>
<evidence type="ECO:0000256" key="6">
    <source>
        <dbReference type="ARBA" id="ARBA00022833"/>
    </source>
</evidence>
<feature type="domain" description="C2H2-type" evidence="13">
    <location>
        <begin position="269"/>
        <end position="296"/>
    </location>
</feature>
<comment type="caution">
    <text evidence="14">The sequence shown here is derived from an EMBL/GenBank/DDBJ whole genome shotgun (WGS) entry which is preliminary data.</text>
</comment>
<gene>
    <name evidence="14" type="ORF">COCON_G00183010</name>
</gene>
<evidence type="ECO:0000313" key="15">
    <source>
        <dbReference type="Proteomes" id="UP001152803"/>
    </source>
</evidence>
<evidence type="ECO:0000256" key="10">
    <source>
        <dbReference type="ARBA" id="ARBA00023242"/>
    </source>
</evidence>
<reference evidence="14" key="1">
    <citation type="journal article" date="2023" name="Science">
        <title>Genome structures resolve the early diversification of teleost fishes.</title>
        <authorList>
            <person name="Parey E."/>
            <person name="Louis A."/>
            <person name="Montfort J."/>
            <person name="Bouchez O."/>
            <person name="Roques C."/>
            <person name="Iampietro C."/>
            <person name="Lluch J."/>
            <person name="Castinel A."/>
            <person name="Donnadieu C."/>
            <person name="Desvignes T."/>
            <person name="Floi Bucao C."/>
            <person name="Jouanno E."/>
            <person name="Wen M."/>
            <person name="Mejri S."/>
            <person name="Dirks R."/>
            <person name="Jansen H."/>
            <person name="Henkel C."/>
            <person name="Chen W.J."/>
            <person name="Zahm M."/>
            <person name="Cabau C."/>
            <person name="Klopp C."/>
            <person name="Thompson A.W."/>
            <person name="Robinson-Rechavi M."/>
            <person name="Braasch I."/>
            <person name="Lecointre G."/>
            <person name="Bobe J."/>
            <person name="Postlethwait J.H."/>
            <person name="Berthelot C."/>
            <person name="Roest Crollius H."/>
            <person name="Guiguen Y."/>
        </authorList>
    </citation>
    <scope>NUCLEOTIDE SEQUENCE</scope>
    <source>
        <strain evidence="14">Concon-B</strain>
    </source>
</reference>
<dbReference type="OrthoDB" id="8117402at2759"/>
<dbReference type="Proteomes" id="UP001152803">
    <property type="component" value="Unassembled WGS sequence"/>
</dbReference>
<dbReference type="SMART" id="SM00355">
    <property type="entry name" value="ZnF_C2H2"/>
    <property type="match status" value="8"/>
</dbReference>
<keyword evidence="9" id="KW-0804">Transcription</keyword>
<dbReference type="Pfam" id="PF16622">
    <property type="entry name" value="zf-C2H2_11"/>
    <property type="match status" value="1"/>
</dbReference>
<proteinExistence type="inferred from homology"/>
<comment type="subcellular location">
    <subcellularLocation>
        <location evidence="1">Nucleus</location>
    </subcellularLocation>
</comment>
<feature type="domain" description="C2H2-type" evidence="13">
    <location>
        <begin position="297"/>
        <end position="324"/>
    </location>
</feature>
<dbReference type="InterPro" id="IPR013087">
    <property type="entry name" value="Znf_C2H2_type"/>
</dbReference>
<evidence type="ECO:0000256" key="3">
    <source>
        <dbReference type="ARBA" id="ARBA00022723"/>
    </source>
</evidence>
<evidence type="ECO:0000256" key="8">
    <source>
        <dbReference type="ARBA" id="ARBA00023125"/>
    </source>
</evidence>
<evidence type="ECO:0000256" key="12">
    <source>
        <dbReference type="SAM" id="MobiDB-lite"/>
    </source>
</evidence>
<dbReference type="InterPro" id="IPR041697">
    <property type="entry name" value="Znf-C2H2_11"/>
</dbReference>
<dbReference type="GO" id="GO:0008270">
    <property type="term" value="F:zinc ion binding"/>
    <property type="evidence" value="ECO:0007669"/>
    <property type="project" value="UniProtKB-KW"/>
</dbReference>
<sequence>MMQTGVCLRQDTETTLPELTEQHRIRLKEEELGGLVHMAESETCAAAGLNTLEPVCVTLHSGVSDVHHTHTSLIKTETDLGFTHPGDLIKKETLDSAELGYVTHLHPDQIKTETDDGGYLQAEHISDLKNIICVHLESDELKCESSDSSVSDFMKTMMNGAAGDHKAKTEPSQCAGEPNPNCKKEEMHDPLIQCGDLNHHCHINGENSQTRIAQKSRNRTNKHINCQGTSERTEPMITNSSDIPSLLNLFQMEANHRSERQINSDEKPYKCTWCGKCFNLKSGLNRHLTVHTGEKPYKCTHCGKCFPRKCYLNIHQRTHTGEKPYNCTLCGKCFSTQSNLNSHKIIHTGEKPYECTHCGKCFSIKSYLNIHQRTHAGEKPHKCTLCGKCFSRQTNLNSHKIIHTGEKPYKCTHCGKCFSIKSYLNIHQKTHAGEKPYSCTQCGKCFSTQSNLNSHKIIHTGEKPYKCTQCGKCFSSKWLLNRHQIIHSGEKTL</sequence>
<dbReference type="GO" id="GO:0000981">
    <property type="term" value="F:DNA-binding transcription factor activity, RNA polymerase II-specific"/>
    <property type="evidence" value="ECO:0007669"/>
    <property type="project" value="TreeGrafter"/>
</dbReference>
<evidence type="ECO:0000256" key="4">
    <source>
        <dbReference type="ARBA" id="ARBA00022737"/>
    </source>
</evidence>
<feature type="domain" description="C2H2-type" evidence="13">
    <location>
        <begin position="409"/>
        <end position="436"/>
    </location>
</feature>
<dbReference type="PROSITE" id="PS50157">
    <property type="entry name" value="ZINC_FINGER_C2H2_2"/>
    <property type="match status" value="8"/>
</dbReference>
<dbReference type="PROSITE" id="PS00028">
    <property type="entry name" value="ZINC_FINGER_C2H2_1"/>
    <property type="match status" value="8"/>
</dbReference>
<evidence type="ECO:0000256" key="7">
    <source>
        <dbReference type="ARBA" id="ARBA00023015"/>
    </source>
</evidence>
<feature type="domain" description="C2H2-type" evidence="13">
    <location>
        <begin position="465"/>
        <end position="492"/>
    </location>
</feature>
<evidence type="ECO:0000256" key="1">
    <source>
        <dbReference type="ARBA" id="ARBA00004123"/>
    </source>
</evidence>
<dbReference type="GO" id="GO:0000977">
    <property type="term" value="F:RNA polymerase II transcription regulatory region sequence-specific DNA binding"/>
    <property type="evidence" value="ECO:0007669"/>
    <property type="project" value="TreeGrafter"/>
</dbReference>
<dbReference type="EMBL" id="JAFJMO010000013">
    <property type="protein sequence ID" value="KAJ8259289.1"/>
    <property type="molecule type" value="Genomic_DNA"/>
</dbReference>
<dbReference type="FunFam" id="3.30.160.60:FF:002063">
    <property type="entry name" value="RB associated KRAB zinc finger"/>
    <property type="match status" value="1"/>
</dbReference>
<dbReference type="PANTHER" id="PTHR14196:SF15">
    <property type="entry name" value="OOCYTE ZINC FINGER PROTEIN XLCOF7.1-LIKE"/>
    <property type="match status" value="1"/>
</dbReference>
<keyword evidence="5 11" id="KW-0863">Zinc-finger</keyword>
<dbReference type="GO" id="GO:0005634">
    <property type="term" value="C:nucleus"/>
    <property type="evidence" value="ECO:0007669"/>
    <property type="project" value="UniProtKB-SubCell"/>
</dbReference>
<evidence type="ECO:0000256" key="5">
    <source>
        <dbReference type="ARBA" id="ARBA00022771"/>
    </source>
</evidence>
<evidence type="ECO:0000256" key="9">
    <source>
        <dbReference type="ARBA" id="ARBA00023163"/>
    </source>
</evidence>
<feature type="region of interest" description="Disordered" evidence="12">
    <location>
        <begin position="211"/>
        <end position="240"/>
    </location>
</feature>
<dbReference type="InterPro" id="IPR036236">
    <property type="entry name" value="Znf_C2H2_sf"/>
</dbReference>
<dbReference type="FunFam" id="3.30.160.60:FF:000478">
    <property type="entry name" value="Zinc finger protein 133"/>
    <property type="match status" value="2"/>
</dbReference>
<dbReference type="FunFam" id="3.30.160.60:FF:000557">
    <property type="entry name" value="zinc finger and SCAN domain-containing protein 29"/>
    <property type="match status" value="1"/>
</dbReference>